<proteinExistence type="predicted"/>
<evidence type="ECO:0000256" key="1">
    <source>
        <dbReference type="SAM" id="Phobius"/>
    </source>
</evidence>
<sequence>MRVDDRHGQHHGLLSTAQASGRHWALEVVRFALAGALAAALALAVLAMWQWAFGAGSPGPVIRLVTSMLLASVTMVSVLASAAPGPGLGNAVGYLAVASVLVIGAVVVWPLGGSSHLSGLAS</sequence>
<keyword evidence="1" id="KW-0812">Transmembrane</keyword>
<reference evidence="2" key="1">
    <citation type="submission" date="2020-05" db="EMBL/GenBank/DDBJ databases">
        <authorList>
            <person name="Chiriac C."/>
            <person name="Salcher M."/>
            <person name="Ghai R."/>
            <person name="Kavagutti S V."/>
        </authorList>
    </citation>
    <scope>NUCLEOTIDE SEQUENCE</scope>
</reference>
<feature type="transmembrane region" description="Helical" evidence="1">
    <location>
        <begin position="28"/>
        <end position="49"/>
    </location>
</feature>
<feature type="transmembrane region" description="Helical" evidence="1">
    <location>
        <begin position="61"/>
        <end position="80"/>
    </location>
</feature>
<accession>A0A6J7KW54</accession>
<organism evidence="2">
    <name type="scientific">freshwater metagenome</name>
    <dbReference type="NCBI Taxonomy" id="449393"/>
    <lineage>
        <taxon>unclassified sequences</taxon>
        <taxon>metagenomes</taxon>
        <taxon>ecological metagenomes</taxon>
    </lineage>
</organism>
<dbReference type="EMBL" id="CAFBNE010000073">
    <property type="protein sequence ID" value="CAB4959920.1"/>
    <property type="molecule type" value="Genomic_DNA"/>
</dbReference>
<dbReference type="AlphaFoldDB" id="A0A6J7KW54"/>
<keyword evidence="1" id="KW-0472">Membrane</keyword>
<gene>
    <name evidence="2" type="ORF">UFOPK3772_02128</name>
</gene>
<keyword evidence="1" id="KW-1133">Transmembrane helix</keyword>
<name>A0A6J7KW54_9ZZZZ</name>
<feature type="transmembrane region" description="Helical" evidence="1">
    <location>
        <begin position="92"/>
        <end position="112"/>
    </location>
</feature>
<evidence type="ECO:0000313" key="2">
    <source>
        <dbReference type="EMBL" id="CAB4959920.1"/>
    </source>
</evidence>
<protein>
    <submittedName>
        <fullName evidence="2">Unannotated protein</fullName>
    </submittedName>
</protein>